<reference evidence="9 10" key="1">
    <citation type="submission" date="2019-06" db="EMBL/GenBank/DDBJ databases">
        <title>Genome Sequence of the Brown Rot Fungal Pathogen Monilinia laxa.</title>
        <authorList>
            <person name="De Miccolis Angelini R.M."/>
            <person name="Landi L."/>
            <person name="Abate D."/>
            <person name="Pollastro S."/>
            <person name="Romanazzi G."/>
            <person name="Faretra F."/>
        </authorList>
    </citation>
    <scope>NUCLEOTIDE SEQUENCE [LARGE SCALE GENOMIC DNA]</scope>
    <source>
        <strain evidence="9 10">Mlax316</strain>
    </source>
</reference>
<evidence type="ECO:0000259" key="8">
    <source>
        <dbReference type="Pfam" id="PF04884"/>
    </source>
</evidence>
<comment type="caution">
    <text evidence="9">The sequence shown here is derived from an EMBL/GenBank/DDBJ whole genome shotgun (WGS) entry which is preliminary data.</text>
</comment>
<dbReference type="AlphaFoldDB" id="A0A5N6JM76"/>
<protein>
    <recommendedName>
        <fullName evidence="8">Protein root UVB sensitive/RUS domain-containing protein</fullName>
    </recommendedName>
</protein>
<feature type="transmembrane region" description="Helical" evidence="7">
    <location>
        <begin position="227"/>
        <end position="245"/>
    </location>
</feature>
<dbReference type="EMBL" id="VIGI01000023">
    <property type="protein sequence ID" value="KAB8288866.1"/>
    <property type="molecule type" value="Genomic_DNA"/>
</dbReference>
<comment type="similarity">
    <text evidence="2">Belongs to the RUS1 family.</text>
</comment>
<name>A0A5N6JM76_MONLA</name>
<feature type="compositionally biased region" description="Low complexity" evidence="6">
    <location>
        <begin position="351"/>
        <end position="361"/>
    </location>
</feature>
<feature type="compositionally biased region" description="Pro residues" evidence="6">
    <location>
        <begin position="294"/>
        <end position="306"/>
    </location>
</feature>
<dbReference type="OrthoDB" id="364779at2759"/>
<proteinExistence type="inferred from homology"/>
<keyword evidence="3 7" id="KW-0812">Transmembrane</keyword>
<dbReference type="Pfam" id="PF04884">
    <property type="entry name" value="UVB_sens_prot"/>
    <property type="match status" value="2"/>
</dbReference>
<organism evidence="9 10">
    <name type="scientific">Monilinia laxa</name>
    <name type="common">Brown rot fungus</name>
    <name type="synonym">Sclerotinia laxa</name>
    <dbReference type="NCBI Taxonomy" id="61186"/>
    <lineage>
        <taxon>Eukaryota</taxon>
        <taxon>Fungi</taxon>
        <taxon>Dikarya</taxon>
        <taxon>Ascomycota</taxon>
        <taxon>Pezizomycotina</taxon>
        <taxon>Leotiomycetes</taxon>
        <taxon>Helotiales</taxon>
        <taxon>Sclerotiniaceae</taxon>
        <taxon>Monilinia</taxon>
    </lineage>
</organism>
<accession>A0A5N6JM76</accession>
<evidence type="ECO:0000313" key="10">
    <source>
        <dbReference type="Proteomes" id="UP000326757"/>
    </source>
</evidence>
<gene>
    <name evidence="9" type="ORF">EYC80_010769</name>
</gene>
<feature type="domain" description="Protein root UVB sensitive/RUS" evidence="8">
    <location>
        <begin position="50"/>
        <end position="171"/>
    </location>
</feature>
<dbReference type="GO" id="GO:0016020">
    <property type="term" value="C:membrane"/>
    <property type="evidence" value="ECO:0007669"/>
    <property type="project" value="UniProtKB-SubCell"/>
</dbReference>
<evidence type="ECO:0000256" key="6">
    <source>
        <dbReference type="SAM" id="MobiDB-lite"/>
    </source>
</evidence>
<evidence type="ECO:0000256" key="1">
    <source>
        <dbReference type="ARBA" id="ARBA00004370"/>
    </source>
</evidence>
<keyword evidence="10" id="KW-1185">Reference proteome</keyword>
<comment type="subcellular location">
    <subcellularLocation>
        <location evidence="1">Membrane</location>
    </subcellularLocation>
</comment>
<feature type="compositionally biased region" description="Low complexity" evidence="6">
    <location>
        <begin position="307"/>
        <end position="343"/>
    </location>
</feature>
<dbReference type="Proteomes" id="UP000326757">
    <property type="component" value="Unassembled WGS sequence"/>
</dbReference>
<evidence type="ECO:0000256" key="7">
    <source>
        <dbReference type="SAM" id="Phobius"/>
    </source>
</evidence>
<keyword evidence="5 7" id="KW-0472">Membrane</keyword>
<keyword evidence="4 7" id="KW-1133">Transmembrane helix</keyword>
<evidence type="ECO:0000256" key="4">
    <source>
        <dbReference type="ARBA" id="ARBA00022989"/>
    </source>
</evidence>
<evidence type="ECO:0000256" key="5">
    <source>
        <dbReference type="ARBA" id="ARBA00023136"/>
    </source>
</evidence>
<dbReference type="InterPro" id="IPR054549">
    <property type="entry name" value="UVB_sens_RUS_dom"/>
</dbReference>
<evidence type="ECO:0000256" key="2">
    <source>
        <dbReference type="ARBA" id="ARBA00007558"/>
    </source>
</evidence>
<dbReference type="PANTHER" id="PTHR12770:SF31">
    <property type="entry name" value="RUS FAMILY MEMBER 1"/>
    <property type="match status" value="1"/>
</dbReference>
<sequence length="361" mass="38886">MPNLEKKVRNDQQLEIKELNQSGKLIATYIHTISDDEKRCRVDIDIPKGTSTWVMSIVEAFMPVGYPDSVTHDYTPYQFYDSIQAFASTIAGLLSSRAVLQGLGVGDSTASATGAVLLSVLQESAGRIATILFAHRLGSALEPECKKYRLMADIFNDTAMLLDCVSPAFPKVPPGSSKASLSAHFAKQGNLAELNAKDASQETLISLLGMLVGTFVVSKISSQTATWIALITLLSIHLGTNYLAVRSVTMRTLNRQRANLVLSPFLYSVTSDNKRNTSRPVTRRTKKLQHPAHLPHPPTELPPFPPQKTSASKNASSKATAQSVSSLRAKSSPTAKSAPASPRSSPPSPAPKTRAATTHPP</sequence>
<feature type="compositionally biased region" description="Basic residues" evidence="6">
    <location>
        <begin position="281"/>
        <end position="290"/>
    </location>
</feature>
<evidence type="ECO:0000313" key="9">
    <source>
        <dbReference type="EMBL" id="KAB8288866.1"/>
    </source>
</evidence>
<dbReference type="InterPro" id="IPR006968">
    <property type="entry name" value="RUS_fam"/>
</dbReference>
<evidence type="ECO:0000256" key="3">
    <source>
        <dbReference type="ARBA" id="ARBA00022692"/>
    </source>
</evidence>
<feature type="domain" description="Protein root UVB sensitive/RUS" evidence="8">
    <location>
        <begin position="175"/>
        <end position="266"/>
    </location>
</feature>
<dbReference type="PANTHER" id="PTHR12770">
    <property type="entry name" value="RUS1 FAMILY PROTEIN C16ORF58"/>
    <property type="match status" value="1"/>
</dbReference>
<feature type="region of interest" description="Disordered" evidence="6">
    <location>
        <begin position="272"/>
        <end position="361"/>
    </location>
</feature>